<dbReference type="PANTHER" id="PTHR42095:SF1">
    <property type="entry name" value="YALI0C12166P"/>
    <property type="match status" value="1"/>
</dbReference>
<keyword evidence="3" id="KW-1185">Reference proteome</keyword>
<proteinExistence type="predicted"/>
<feature type="region of interest" description="Disordered" evidence="1">
    <location>
        <begin position="20"/>
        <end position="98"/>
    </location>
</feature>
<evidence type="ECO:0000313" key="2">
    <source>
        <dbReference type="EMBL" id="RPA87505.1"/>
    </source>
</evidence>
<gene>
    <name evidence="2" type="ORF">BJ508DRAFT_60947</name>
</gene>
<dbReference type="STRING" id="1160509.A0A3N4IN03"/>
<dbReference type="EMBL" id="ML119646">
    <property type="protein sequence ID" value="RPA87505.1"/>
    <property type="molecule type" value="Genomic_DNA"/>
</dbReference>
<accession>A0A3N4IN03</accession>
<dbReference type="AlphaFoldDB" id="A0A3N4IN03"/>
<dbReference type="OrthoDB" id="4207123at2759"/>
<dbReference type="PANTHER" id="PTHR42095">
    <property type="entry name" value="YALI0C12166P"/>
    <property type="match status" value="1"/>
</dbReference>
<evidence type="ECO:0000256" key="1">
    <source>
        <dbReference type="SAM" id="MobiDB-lite"/>
    </source>
</evidence>
<protein>
    <submittedName>
        <fullName evidence="2">Uncharacterized protein</fullName>
    </submittedName>
</protein>
<dbReference type="Proteomes" id="UP000275078">
    <property type="component" value="Unassembled WGS sequence"/>
</dbReference>
<sequence length="215" mass="23815">MPTNRPFFSNFLVAFRAHSTVSKTTSSSTSPQKKSPNTTSSTTSSAAASATSAASAATPVNSSPSSTTTQQLPVTPRRRSSSSSRGFEPSSGEKWWIGGRNSDGQERYYRLQPVYVITSPGEPLNTDRTQYETEIFRQGLARSFIGMKSHIAYRPSFARQPFCLQSKIPFRYVIVDFRGASFLFNFCSGVGRAHWLVLSTLHTRNLPCMLYAMVR</sequence>
<reference evidence="2 3" key="1">
    <citation type="journal article" date="2018" name="Nat. Ecol. Evol.">
        <title>Pezizomycetes genomes reveal the molecular basis of ectomycorrhizal truffle lifestyle.</title>
        <authorList>
            <person name="Murat C."/>
            <person name="Payen T."/>
            <person name="Noel B."/>
            <person name="Kuo A."/>
            <person name="Morin E."/>
            <person name="Chen J."/>
            <person name="Kohler A."/>
            <person name="Krizsan K."/>
            <person name="Balestrini R."/>
            <person name="Da Silva C."/>
            <person name="Montanini B."/>
            <person name="Hainaut M."/>
            <person name="Levati E."/>
            <person name="Barry K.W."/>
            <person name="Belfiori B."/>
            <person name="Cichocki N."/>
            <person name="Clum A."/>
            <person name="Dockter R.B."/>
            <person name="Fauchery L."/>
            <person name="Guy J."/>
            <person name="Iotti M."/>
            <person name="Le Tacon F."/>
            <person name="Lindquist E.A."/>
            <person name="Lipzen A."/>
            <person name="Malagnac F."/>
            <person name="Mello A."/>
            <person name="Molinier V."/>
            <person name="Miyauchi S."/>
            <person name="Poulain J."/>
            <person name="Riccioni C."/>
            <person name="Rubini A."/>
            <person name="Sitrit Y."/>
            <person name="Splivallo R."/>
            <person name="Traeger S."/>
            <person name="Wang M."/>
            <person name="Zifcakova L."/>
            <person name="Wipf D."/>
            <person name="Zambonelli A."/>
            <person name="Paolocci F."/>
            <person name="Nowrousian M."/>
            <person name="Ottonello S."/>
            <person name="Baldrian P."/>
            <person name="Spatafora J.W."/>
            <person name="Henrissat B."/>
            <person name="Nagy L.G."/>
            <person name="Aury J.M."/>
            <person name="Wincker P."/>
            <person name="Grigoriev I.V."/>
            <person name="Bonfante P."/>
            <person name="Martin F.M."/>
        </authorList>
    </citation>
    <scope>NUCLEOTIDE SEQUENCE [LARGE SCALE GENOMIC DNA]</scope>
    <source>
        <strain evidence="2 3">RN42</strain>
    </source>
</reference>
<name>A0A3N4IN03_ASCIM</name>
<organism evidence="2 3">
    <name type="scientific">Ascobolus immersus RN42</name>
    <dbReference type="NCBI Taxonomy" id="1160509"/>
    <lineage>
        <taxon>Eukaryota</taxon>
        <taxon>Fungi</taxon>
        <taxon>Dikarya</taxon>
        <taxon>Ascomycota</taxon>
        <taxon>Pezizomycotina</taxon>
        <taxon>Pezizomycetes</taxon>
        <taxon>Pezizales</taxon>
        <taxon>Ascobolaceae</taxon>
        <taxon>Ascobolus</taxon>
    </lineage>
</organism>
<feature type="compositionally biased region" description="Low complexity" evidence="1">
    <location>
        <begin position="20"/>
        <end position="70"/>
    </location>
</feature>
<evidence type="ECO:0000313" key="3">
    <source>
        <dbReference type="Proteomes" id="UP000275078"/>
    </source>
</evidence>